<evidence type="ECO:0000256" key="1">
    <source>
        <dbReference type="ARBA" id="ARBA00004651"/>
    </source>
</evidence>
<comment type="subcellular location">
    <subcellularLocation>
        <location evidence="1 7">Cell membrane</location>
        <topology evidence="1 7">Multi-pass membrane protein</topology>
    </subcellularLocation>
</comment>
<feature type="transmembrane region" description="Helical" evidence="7">
    <location>
        <begin position="246"/>
        <end position="269"/>
    </location>
</feature>
<organism evidence="9">
    <name type="scientific">Pseudothermotoga hypogea</name>
    <dbReference type="NCBI Taxonomy" id="57487"/>
    <lineage>
        <taxon>Bacteria</taxon>
        <taxon>Thermotogati</taxon>
        <taxon>Thermotogota</taxon>
        <taxon>Thermotogae</taxon>
        <taxon>Thermotogales</taxon>
        <taxon>Thermotogaceae</taxon>
        <taxon>Pseudothermotoga</taxon>
    </lineage>
</organism>
<dbReference type="PANTHER" id="PTHR43386:SF1">
    <property type="entry name" value="D,D-DIPEPTIDE TRANSPORT SYSTEM PERMEASE PROTEIN DDPC-RELATED"/>
    <property type="match status" value="1"/>
</dbReference>
<feature type="domain" description="ABC transmembrane type-1" evidence="8">
    <location>
        <begin position="80"/>
        <end position="269"/>
    </location>
</feature>
<dbReference type="PANTHER" id="PTHR43386">
    <property type="entry name" value="OLIGOPEPTIDE TRANSPORT SYSTEM PERMEASE PROTEIN APPC"/>
    <property type="match status" value="1"/>
</dbReference>
<keyword evidence="4 7" id="KW-0812">Transmembrane</keyword>
<comment type="similarity">
    <text evidence="7">Belongs to the binding-protein-dependent transport system permease family.</text>
</comment>
<dbReference type="Gene3D" id="1.10.3720.10">
    <property type="entry name" value="MetI-like"/>
    <property type="match status" value="1"/>
</dbReference>
<dbReference type="EMBL" id="DTKQ01000011">
    <property type="protein sequence ID" value="HGZ78553.1"/>
    <property type="molecule type" value="Genomic_DNA"/>
</dbReference>
<proteinExistence type="inferred from homology"/>
<gene>
    <name evidence="9" type="ORF">ENW55_01030</name>
</gene>
<evidence type="ECO:0000256" key="6">
    <source>
        <dbReference type="ARBA" id="ARBA00023136"/>
    </source>
</evidence>
<dbReference type="SUPFAM" id="SSF161098">
    <property type="entry name" value="MetI-like"/>
    <property type="match status" value="1"/>
</dbReference>
<evidence type="ECO:0000259" key="8">
    <source>
        <dbReference type="PROSITE" id="PS50928"/>
    </source>
</evidence>
<dbReference type="Pfam" id="PF12911">
    <property type="entry name" value="OppC_N"/>
    <property type="match status" value="1"/>
</dbReference>
<dbReference type="GO" id="GO:0005886">
    <property type="term" value="C:plasma membrane"/>
    <property type="evidence" value="ECO:0007669"/>
    <property type="project" value="UniProtKB-SubCell"/>
</dbReference>
<evidence type="ECO:0000256" key="5">
    <source>
        <dbReference type="ARBA" id="ARBA00022989"/>
    </source>
</evidence>
<evidence type="ECO:0000256" key="2">
    <source>
        <dbReference type="ARBA" id="ARBA00022448"/>
    </source>
</evidence>
<keyword evidence="6 7" id="KW-0472">Membrane</keyword>
<feature type="transmembrane region" description="Helical" evidence="7">
    <location>
        <begin position="84"/>
        <end position="108"/>
    </location>
</feature>
<evidence type="ECO:0000313" key="9">
    <source>
        <dbReference type="EMBL" id="HGZ78553.1"/>
    </source>
</evidence>
<reference evidence="9" key="1">
    <citation type="journal article" date="2020" name="mSystems">
        <title>Genome- and Community-Level Interaction Insights into Carbon Utilization and Element Cycling Functions of Hydrothermarchaeota in Hydrothermal Sediment.</title>
        <authorList>
            <person name="Zhou Z."/>
            <person name="Liu Y."/>
            <person name="Xu W."/>
            <person name="Pan J."/>
            <person name="Luo Z.H."/>
            <person name="Li M."/>
        </authorList>
    </citation>
    <scope>NUCLEOTIDE SEQUENCE [LARGE SCALE GENOMIC DNA]</scope>
    <source>
        <strain evidence="9">SpSt-86</strain>
    </source>
</reference>
<dbReference type="InterPro" id="IPR035906">
    <property type="entry name" value="MetI-like_sf"/>
</dbReference>
<keyword evidence="5 7" id="KW-1133">Transmembrane helix</keyword>
<name>A0A832I4R1_9THEM</name>
<keyword evidence="3" id="KW-1003">Cell membrane</keyword>
<dbReference type="AlphaFoldDB" id="A0A832I4R1"/>
<evidence type="ECO:0000256" key="7">
    <source>
        <dbReference type="RuleBase" id="RU363032"/>
    </source>
</evidence>
<evidence type="ECO:0000256" key="4">
    <source>
        <dbReference type="ARBA" id="ARBA00022692"/>
    </source>
</evidence>
<dbReference type="GO" id="GO:0055085">
    <property type="term" value="P:transmembrane transport"/>
    <property type="evidence" value="ECO:0007669"/>
    <property type="project" value="InterPro"/>
</dbReference>
<feature type="transmembrane region" description="Helical" evidence="7">
    <location>
        <begin position="21"/>
        <end position="41"/>
    </location>
</feature>
<keyword evidence="2 7" id="KW-0813">Transport</keyword>
<dbReference type="InterPro" id="IPR050366">
    <property type="entry name" value="BP-dependent_transpt_permease"/>
</dbReference>
<dbReference type="InterPro" id="IPR000515">
    <property type="entry name" value="MetI-like"/>
</dbReference>
<dbReference type="PROSITE" id="PS50928">
    <property type="entry name" value="ABC_TM1"/>
    <property type="match status" value="1"/>
</dbReference>
<accession>A0A832I4R1</accession>
<dbReference type="InterPro" id="IPR025966">
    <property type="entry name" value="OppC_N"/>
</dbReference>
<feature type="transmembrane region" description="Helical" evidence="7">
    <location>
        <begin position="205"/>
        <end position="226"/>
    </location>
</feature>
<dbReference type="Pfam" id="PF00528">
    <property type="entry name" value="BPD_transp_1"/>
    <property type="match status" value="1"/>
</dbReference>
<comment type="caution">
    <text evidence="9">The sequence shown here is derived from an EMBL/GenBank/DDBJ whole genome shotgun (WGS) entry which is preliminary data.</text>
</comment>
<evidence type="ECO:0000256" key="3">
    <source>
        <dbReference type="ARBA" id="ARBA00022475"/>
    </source>
</evidence>
<protein>
    <submittedName>
        <fullName evidence="9">ABC transporter permease</fullName>
    </submittedName>
</protein>
<sequence length="283" mass="30361">MKRRTSSLIILKRMARNKGAIFGLIVVLLIVFVAIFAPVIAPKDPYKQDLLASLEPPSWKHPFGTDVFGRDVLSRVIYGARTSLSISSLAVLIAFILGATVGTIAGYFGGVLDEVLMRILDVLMAFPDILLAIAIVAALGPGKINLVVAIAIYSFPQFARVMRASALTIKSSEYVEAAKAIGESNLSIMVRYVLPNALAPLLVQATLRMATAVLTISGLSFLGLGVKPPEAEWGTDLAMARVYLEIAPHLGIFPGLALFITVLGFNLFGDGLNDALNPRLKDR</sequence>
<dbReference type="CDD" id="cd06261">
    <property type="entry name" value="TM_PBP2"/>
    <property type="match status" value="1"/>
</dbReference>